<dbReference type="AlphaFoldDB" id="A0A193GGY5"/>
<evidence type="ECO:0000256" key="1">
    <source>
        <dbReference type="ARBA" id="ARBA00005199"/>
    </source>
</evidence>
<dbReference type="InterPro" id="IPR012766">
    <property type="entry name" value="Trehalose_OtsA"/>
</dbReference>
<proteinExistence type="inferred from homology"/>
<dbReference type="NCBIfam" id="TIGR02400">
    <property type="entry name" value="trehalose_OtsA"/>
    <property type="match status" value="1"/>
</dbReference>
<comment type="subunit">
    <text evidence="3 9">Homotetramer.</text>
</comment>
<comment type="function">
    <text evidence="9">Probably involved in the osmoprotection via the biosynthesis of trehalose. Catalyzes the transfer of glucose from UDP-alpha-D-glucose (UDP-Glc) to D-glucose 6-phosphate (Glc-6-P) to form trehalose-6-phosphate. Acts with retention of the anomeric configuration of the UDP-sugar donor.</text>
</comment>
<evidence type="ECO:0000256" key="2">
    <source>
        <dbReference type="ARBA" id="ARBA00008799"/>
    </source>
</evidence>
<keyword evidence="11" id="KW-1185">Reference proteome</keyword>
<dbReference type="Gene3D" id="3.40.50.2000">
    <property type="entry name" value="Glycogen Phosphorylase B"/>
    <property type="match status" value="2"/>
</dbReference>
<dbReference type="CDD" id="cd03788">
    <property type="entry name" value="GT20_TPS"/>
    <property type="match status" value="1"/>
</dbReference>
<dbReference type="PANTHER" id="PTHR10788:SF106">
    <property type="entry name" value="BCDNA.GH08860"/>
    <property type="match status" value="1"/>
</dbReference>
<reference evidence="10 11" key="1">
    <citation type="submission" date="2016-06" db="EMBL/GenBank/DDBJ databases">
        <title>Complete genome sequences of Bordetella bronchialis and Bordetella flabilis.</title>
        <authorList>
            <person name="LiPuma J.J."/>
            <person name="Spilker T."/>
        </authorList>
    </citation>
    <scope>NUCLEOTIDE SEQUENCE [LARGE SCALE GENOMIC DNA]</scope>
    <source>
        <strain evidence="10 11">AU10664</strain>
    </source>
</reference>
<evidence type="ECO:0000256" key="5">
    <source>
        <dbReference type="ARBA" id="ARBA00018539"/>
    </source>
</evidence>
<dbReference type="RefSeq" id="WP_066660182.1">
    <property type="nucleotide sequence ID" value="NZ_CBCSCL010000004.1"/>
</dbReference>
<name>A0A193GGY5_9BORD</name>
<evidence type="ECO:0000256" key="7">
    <source>
        <dbReference type="ARBA" id="ARBA00022679"/>
    </source>
</evidence>
<dbReference type="Pfam" id="PF00982">
    <property type="entry name" value="Glyco_transf_20"/>
    <property type="match status" value="1"/>
</dbReference>
<evidence type="ECO:0000313" key="10">
    <source>
        <dbReference type="EMBL" id="ANN78696.1"/>
    </source>
</evidence>
<evidence type="ECO:0000256" key="3">
    <source>
        <dbReference type="ARBA" id="ARBA00011881"/>
    </source>
</evidence>
<sequence length="471" mass="53574">MSRLIVVSNRVAPIAEGKPTAGGLAVGVFDALKQTGGVWFGWSGDIVDGSISPEEIHSETRDNITYATVALSRTDYDQYYRGFSNGTLWPIFHYRPDLSRYDRREYAGYCRVNHWLVARLKPLLRPDDRLWIHDYHLLPFARACREAGIENRIGFFLHIPFPADSVMATVPPHRELMEAMCAYDLVGFQTDADRRAFMDYVCRRLGAARRGDRQVELAGHRIGVGVYPIGIYPDEIQQLSLKHSRSRQITNLKQGLQQRRLMVSVDRLDYSKGLVERFTAFERLLEMTPAHRGQVTFVQIAPPSRSDVEQYRQIRRQLESAAGRINGRWSDLSWTPLRYINKSYDRSMLMSLFRASQVGYVTPLRDGMNLVAKEYVAAQPPHDPGVLVLSEFAGAAEELGDGALLVNPYDPDGMAETLDRALTMPLPERLARYRVMLARLNDNNLSRWRDRFLNDLQGDAMAPEVRPDVAA</sequence>
<dbReference type="GO" id="GO:0005992">
    <property type="term" value="P:trehalose biosynthetic process"/>
    <property type="evidence" value="ECO:0007669"/>
    <property type="project" value="UniProtKB-UniRule"/>
</dbReference>
<dbReference type="GO" id="GO:0003825">
    <property type="term" value="F:alpha,alpha-trehalose-phosphate synthase (UDP-forming) activity"/>
    <property type="evidence" value="ECO:0007669"/>
    <property type="project" value="UniProtKB-UniRule"/>
</dbReference>
<evidence type="ECO:0000256" key="8">
    <source>
        <dbReference type="ARBA" id="ARBA00048039"/>
    </source>
</evidence>
<keyword evidence="6 9" id="KW-0328">Glycosyltransferase</keyword>
<dbReference type="EC" id="2.4.1.15" evidence="4 9"/>
<evidence type="ECO:0000256" key="6">
    <source>
        <dbReference type="ARBA" id="ARBA00022676"/>
    </source>
</evidence>
<protein>
    <recommendedName>
        <fullName evidence="5 9">Trehalose-6-phosphate synthase</fullName>
        <ecNumber evidence="4 9">2.4.1.15</ecNumber>
    </recommendedName>
    <alternativeName>
        <fullName evidence="9">Osmoregulatory trehalose synthesis protein A</fullName>
    </alternativeName>
    <alternativeName>
        <fullName evidence="9">UDP-glucose-glucosephosphate glucosyltransferase</fullName>
    </alternativeName>
</protein>
<accession>A0A193GGY5</accession>
<dbReference type="STRING" id="463014.BAU07_17640"/>
<dbReference type="EMBL" id="CP016172">
    <property type="protein sequence ID" value="ANN78696.1"/>
    <property type="molecule type" value="Genomic_DNA"/>
</dbReference>
<gene>
    <name evidence="10" type="ORF">BAU07_17640</name>
</gene>
<organism evidence="10 11">
    <name type="scientific">Bordetella flabilis</name>
    <dbReference type="NCBI Taxonomy" id="463014"/>
    <lineage>
        <taxon>Bacteria</taxon>
        <taxon>Pseudomonadati</taxon>
        <taxon>Pseudomonadota</taxon>
        <taxon>Betaproteobacteria</taxon>
        <taxon>Burkholderiales</taxon>
        <taxon>Alcaligenaceae</taxon>
        <taxon>Bordetella</taxon>
    </lineage>
</organism>
<comment type="similarity">
    <text evidence="2 9">Belongs to the glycosyltransferase 20 family.</text>
</comment>
<evidence type="ECO:0000313" key="11">
    <source>
        <dbReference type="Proteomes" id="UP000091926"/>
    </source>
</evidence>
<evidence type="ECO:0000256" key="4">
    <source>
        <dbReference type="ARBA" id="ARBA00012538"/>
    </source>
</evidence>
<dbReference type="KEGG" id="bfz:BAU07_17640"/>
<evidence type="ECO:0000256" key="9">
    <source>
        <dbReference type="RuleBase" id="RU362045"/>
    </source>
</evidence>
<dbReference type="UniPathway" id="UPA00299"/>
<dbReference type="PANTHER" id="PTHR10788">
    <property type="entry name" value="TREHALOSE-6-PHOSPHATE SYNTHASE"/>
    <property type="match status" value="1"/>
</dbReference>
<keyword evidence="7 9" id="KW-0808">Transferase</keyword>
<dbReference type="InterPro" id="IPR001830">
    <property type="entry name" value="Glyco_trans_20"/>
</dbReference>
<dbReference type="OrthoDB" id="9815690at2"/>
<dbReference type="SUPFAM" id="SSF53756">
    <property type="entry name" value="UDP-Glycosyltransferase/glycogen phosphorylase"/>
    <property type="match status" value="1"/>
</dbReference>
<dbReference type="Proteomes" id="UP000091926">
    <property type="component" value="Chromosome"/>
</dbReference>
<comment type="catalytic activity">
    <reaction evidence="8 9">
        <text>D-glucose 6-phosphate + UDP-alpha-D-glucose = alpha,alpha-trehalose 6-phosphate + UDP + H(+)</text>
        <dbReference type="Rhea" id="RHEA:18889"/>
        <dbReference type="ChEBI" id="CHEBI:15378"/>
        <dbReference type="ChEBI" id="CHEBI:58223"/>
        <dbReference type="ChEBI" id="CHEBI:58429"/>
        <dbReference type="ChEBI" id="CHEBI:58885"/>
        <dbReference type="ChEBI" id="CHEBI:61548"/>
        <dbReference type="EC" id="2.4.1.15"/>
    </reaction>
</comment>
<dbReference type="FunFam" id="3.40.50.2000:FF:000024">
    <property type="entry name" value="Trehalose-6-phosphate synthase"/>
    <property type="match status" value="1"/>
</dbReference>
<comment type="pathway">
    <text evidence="1 9">Glycan biosynthesis; trehalose biosynthesis.</text>
</comment>